<keyword evidence="9" id="KW-0436">Ligase</keyword>
<keyword evidence="6" id="KW-0315">Glutamine amidotransferase</keyword>
<evidence type="ECO:0000256" key="4">
    <source>
        <dbReference type="ARBA" id="ARBA00022741"/>
    </source>
</evidence>
<dbReference type="PANTHER" id="PTHR43284">
    <property type="entry name" value="ASPARAGINE SYNTHETASE (GLUTAMINE-HYDROLYZING)"/>
    <property type="match status" value="1"/>
</dbReference>
<evidence type="ECO:0000256" key="6">
    <source>
        <dbReference type="ARBA" id="ARBA00022962"/>
    </source>
</evidence>
<sequence length="615" mass="67738">MGGVLAHRGPDAAGVWRNDDCSIALAHRRLRVVELSEAGAQPMASANGRWVLAFNGEIYNHASLRKSLESTADVRWRGNSDTETLVEAIASWGVKDALQRCNGMFAFAAFDTRSGALTLARDRFGEKPLYLGMVGQDWVAGSELKAFREHPDWRHVVEPRALDWLLSFGFIPAPWTIHPGIFKLPAGAMIRIARADRLWRPDVDVFMSRVERWWDLGDMVQRAAQDPWTGSEWEAQALVGEALDRAVGLRHQADVPVGALLSGGIDSSLIVSSMVRMSAGGVKTFTVAFDEPDVNEERVAADTACRLGTDHTTVHLAGGAALASVQRVVDVFDEPFADVAQLPALLVADAARQSVTVALTGDGGDEAFHGYQRYLDGERNWQALRLFPWQVRRLLALGGGGMGRIVPPGRVSAALNRQASRVGVQGAEAYAQALLRFSGSESINFLDDPAWPRMPGWLSGSGFGARCRFLDQALLLPEGITHKLDRSSMAVGLELRCPFLDHELINLAWRLPSSLLCDGRSGKTVLRNLVAERGLADVSQRRKQGFDVPIGAWLRGALFDWADSLFRPAMQGDDPLLDAQWLSRVWRQHISKRADHGYVLWATLMYLAWCDRHGR</sequence>
<dbReference type="Pfam" id="PF13522">
    <property type="entry name" value="GATase_6"/>
    <property type="match status" value="1"/>
</dbReference>
<keyword evidence="10" id="KW-1185">Reference proteome</keyword>
<dbReference type="NCBIfam" id="TIGR01536">
    <property type="entry name" value="asn_synth_AEB"/>
    <property type="match status" value="1"/>
</dbReference>
<dbReference type="EC" id="6.3.5.4" evidence="3"/>
<name>A0ABT0GFL1_9GAMM</name>
<dbReference type="CDD" id="cd00712">
    <property type="entry name" value="AsnB"/>
    <property type="match status" value="1"/>
</dbReference>
<reference evidence="9" key="1">
    <citation type="submission" date="2022-04" db="EMBL/GenBank/DDBJ databases">
        <title>Lysobacter sp. CAU 1642 isolated from sea sand.</title>
        <authorList>
            <person name="Kim W."/>
        </authorList>
    </citation>
    <scope>NUCLEOTIDE SEQUENCE</scope>
    <source>
        <strain evidence="9">CAU 1642</strain>
    </source>
</reference>
<protein>
    <recommendedName>
        <fullName evidence="3">asparagine synthase (glutamine-hydrolyzing)</fullName>
        <ecNumber evidence="3">6.3.5.4</ecNumber>
    </recommendedName>
</protein>
<dbReference type="InterPro" id="IPR001962">
    <property type="entry name" value="Asn_synthase"/>
</dbReference>
<evidence type="ECO:0000313" key="10">
    <source>
        <dbReference type="Proteomes" id="UP001431449"/>
    </source>
</evidence>
<dbReference type="PROSITE" id="PS51278">
    <property type="entry name" value="GATASE_TYPE_2"/>
    <property type="match status" value="1"/>
</dbReference>
<dbReference type="InterPro" id="IPR017932">
    <property type="entry name" value="GATase_2_dom"/>
</dbReference>
<dbReference type="Gene3D" id="3.40.50.620">
    <property type="entry name" value="HUPs"/>
    <property type="match status" value="1"/>
</dbReference>
<dbReference type="Gene3D" id="3.60.20.10">
    <property type="entry name" value="Glutamine Phosphoribosylpyrophosphate, subunit 1, domain 1"/>
    <property type="match status" value="1"/>
</dbReference>
<dbReference type="InterPro" id="IPR051786">
    <property type="entry name" value="ASN_synthetase/amidase"/>
</dbReference>
<comment type="catalytic activity">
    <reaction evidence="7">
        <text>L-aspartate + L-glutamine + ATP + H2O = L-asparagine + L-glutamate + AMP + diphosphate + H(+)</text>
        <dbReference type="Rhea" id="RHEA:12228"/>
        <dbReference type="ChEBI" id="CHEBI:15377"/>
        <dbReference type="ChEBI" id="CHEBI:15378"/>
        <dbReference type="ChEBI" id="CHEBI:29985"/>
        <dbReference type="ChEBI" id="CHEBI:29991"/>
        <dbReference type="ChEBI" id="CHEBI:30616"/>
        <dbReference type="ChEBI" id="CHEBI:33019"/>
        <dbReference type="ChEBI" id="CHEBI:58048"/>
        <dbReference type="ChEBI" id="CHEBI:58359"/>
        <dbReference type="ChEBI" id="CHEBI:456215"/>
        <dbReference type="EC" id="6.3.5.4"/>
    </reaction>
</comment>
<dbReference type="InterPro" id="IPR033738">
    <property type="entry name" value="AsnB_N"/>
</dbReference>
<dbReference type="PANTHER" id="PTHR43284:SF1">
    <property type="entry name" value="ASPARAGINE SYNTHETASE"/>
    <property type="match status" value="1"/>
</dbReference>
<keyword evidence="5" id="KW-0067">ATP-binding</keyword>
<dbReference type="InterPro" id="IPR029055">
    <property type="entry name" value="Ntn_hydrolases_N"/>
</dbReference>
<gene>
    <name evidence="9" type="primary">asnB</name>
    <name evidence="9" type="ORF">M0G41_06585</name>
</gene>
<proteinExistence type="inferred from homology"/>
<dbReference type="SUPFAM" id="SSF56235">
    <property type="entry name" value="N-terminal nucleophile aminohydrolases (Ntn hydrolases)"/>
    <property type="match status" value="1"/>
</dbReference>
<evidence type="ECO:0000256" key="5">
    <source>
        <dbReference type="ARBA" id="ARBA00022840"/>
    </source>
</evidence>
<keyword evidence="4" id="KW-0547">Nucleotide-binding</keyword>
<dbReference type="InterPro" id="IPR006426">
    <property type="entry name" value="Asn_synth_AEB"/>
</dbReference>
<dbReference type="InterPro" id="IPR014729">
    <property type="entry name" value="Rossmann-like_a/b/a_fold"/>
</dbReference>
<evidence type="ECO:0000256" key="1">
    <source>
        <dbReference type="ARBA" id="ARBA00005187"/>
    </source>
</evidence>
<dbReference type="CDD" id="cd01991">
    <property type="entry name" value="Asn_synthase_B_C"/>
    <property type="match status" value="1"/>
</dbReference>
<dbReference type="GO" id="GO:0004066">
    <property type="term" value="F:asparagine synthase (glutamine-hydrolyzing) activity"/>
    <property type="evidence" value="ECO:0007669"/>
    <property type="project" value="UniProtKB-EC"/>
</dbReference>
<organism evidence="9 10">
    <name type="scientific">Pseudomarimonas salicorniae</name>
    <dbReference type="NCBI Taxonomy" id="2933270"/>
    <lineage>
        <taxon>Bacteria</taxon>
        <taxon>Pseudomonadati</taxon>
        <taxon>Pseudomonadota</taxon>
        <taxon>Gammaproteobacteria</taxon>
        <taxon>Lysobacterales</taxon>
        <taxon>Lysobacteraceae</taxon>
        <taxon>Pseudomarimonas</taxon>
    </lineage>
</organism>
<evidence type="ECO:0000256" key="7">
    <source>
        <dbReference type="ARBA" id="ARBA00048741"/>
    </source>
</evidence>
<comment type="pathway">
    <text evidence="1">Amino-acid biosynthesis; L-asparagine biosynthesis; L-asparagine from L-aspartate (L-Gln route): step 1/1.</text>
</comment>
<evidence type="ECO:0000259" key="8">
    <source>
        <dbReference type="PROSITE" id="PS51278"/>
    </source>
</evidence>
<comment type="caution">
    <text evidence="9">The sequence shown here is derived from an EMBL/GenBank/DDBJ whole genome shotgun (WGS) entry which is preliminary data.</text>
</comment>
<feature type="domain" description="Glutamine amidotransferase type-2" evidence="8">
    <location>
        <begin position="1"/>
        <end position="195"/>
    </location>
</feature>
<evidence type="ECO:0000256" key="3">
    <source>
        <dbReference type="ARBA" id="ARBA00012737"/>
    </source>
</evidence>
<dbReference type="PIRSF" id="PIRSF001589">
    <property type="entry name" value="Asn_synthetase_glu-h"/>
    <property type="match status" value="1"/>
</dbReference>
<accession>A0ABT0GFL1</accession>
<comment type="similarity">
    <text evidence="2">Belongs to the asparagine synthetase family.</text>
</comment>
<evidence type="ECO:0000313" key="9">
    <source>
        <dbReference type="EMBL" id="MCK7593332.1"/>
    </source>
</evidence>
<evidence type="ECO:0000256" key="2">
    <source>
        <dbReference type="ARBA" id="ARBA00005752"/>
    </source>
</evidence>
<dbReference type="SUPFAM" id="SSF52402">
    <property type="entry name" value="Adenine nucleotide alpha hydrolases-like"/>
    <property type="match status" value="1"/>
</dbReference>
<dbReference type="EMBL" id="JALNMH010000004">
    <property type="protein sequence ID" value="MCK7593332.1"/>
    <property type="molecule type" value="Genomic_DNA"/>
</dbReference>
<dbReference type="Pfam" id="PF00733">
    <property type="entry name" value="Asn_synthase"/>
    <property type="match status" value="1"/>
</dbReference>
<dbReference type="Proteomes" id="UP001431449">
    <property type="component" value="Unassembled WGS sequence"/>
</dbReference>